<dbReference type="OrthoDB" id="9050452at2759"/>
<reference evidence="3" key="1">
    <citation type="submission" date="2025-08" db="UniProtKB">
        <authorList>
            <consortium name="RefSeq"/>
        </authorList>
    </citation>
    <scope>IDENTIFICATION</scope>
    <source>
        <tissue evidence="3">Liver</tissue>
    </source>
</reference>
<dbReference type="AlphaFoldDB" id="A0A9F5IZ84"/>
<dbReference type="RefSeq" id="XP_025028917.1">
    <property type="nucleotide sequence ID" value="XM_025173149.1"/>
</dbReference>
<evidence type="ECO:0000313" key="3">
    <source>
        <dbReference type="RefSeq" id="XP_025028917.1"/>
    </source>
</evidence>
<dbReference type="GO" id="GO:0034453">
    <property type="term" value="P:microtubule anchoring"/>
    <property type="evidence" value="ECO:0007669"/>
    <property type="project" value="InterPro"/>
</dbReference>
<feature type="region of interest" description="Disordered" evidence="1">
    <location>
        <begin position="1"/>
        <end position="178"/>
    </location>
</feature>
<dbReference type="InterPro" id="IPR028750">
    <property type="entry name" value="CEP350/CC187"/>
</dbReference>
<dbReference type="KEGG" id="pbi:112541871"/>
<dbReference type="PANTHER" id="PTHR13958:SF3">
    <property type="entry name" value="CAP-GLY DOMAIN-CONTAINING PROTEIN-RELATED"/>
    <property type="match status" value="1"/>
</dbReference>
<feature type="compositionally biased region" description="Basic and acidic residues" evidence="1">
    <location>
        <begin position="1"/>
        <end position="19"/>
    </location>
</feature>
<dbReference type="GO" id="GO:0008017">
    <property type="term" value="F:microtubule binding"/>
    <property type="evidence" value="ECO:0007669"/>
    <property type="project" value="InterPro"/>
</dbReference>
<organism evidence="2 3">
    <name type="scientific">Python bivittatus</name>
    <name type="common">Burmese python</name>
    <name type="synonym">Python molurus bivittatus</name>
    <dbReference type="NCBI Taxonomy" id="176946"/>
    <lineage>
        <taxon>Eukaryota</taxon>
        <taxon>Metazoa</taxon>
        <taxon>Chordata</taxon>
        <taxon>Craniata</taxon>
        <taxon>Vertebrata</taxon>
        <taxon>Euteleostomi</taxon>
        <taxon>Lepidosauria</taxon>
        <taxon>Squamata</taxon>
        <taxon>Bifurcata</taxon>
        <taxon>Unidentata</taxon>
        <taxon>Episquamata</taxon>
        <taxon>Toxicofera</taxon>
        <taxon>Serpentes</taxon>
        <taxon>Henophidia</taxon>
        <taxon>Pythonidae</taxon>
        <taxon>Python</taxon>
    </lineage>
</organism>
<dbReference type="PANTHER" id="PTHR13958">
    <property type="entry name" value="CENTROSOME-ASSOCIATED PROTEIN 350"/>
    <property type="match status" value="1"/>
</dbReference>
<protein>
    <submittedName>
        <fullName evidence="3">Coiled-coil domain-containing protein 187</fullName>
    </submittedName>
</protein>
<sequence>MEKMKREGQAAEPNRKPQDWKNPGWIQKWSRRHQKAPDTEKGSENQPRSTGRARKAGPQRGSSDGLKTTCSPKIENASADARAMGTRESSRRCKGRSSGSPLRSDTSGKECQLTARLAEGRKKPYSPEQVREFMDQKAAERHRRIQEERRTSKKAHEERNKKLQEVYRKQREAVNRKGHCVKRLSEDVTCKHNLDSKYTGGPHPGRDDTEWVHRVSQALLRNESKFNSELDPRMAKTGQVTPMLGFCPSTGPEGQLRSPLKLKHLDISSPQK</sequence>
<evidence type="ECO:0000313" key="2">
    <source>
        <dbReference type="Proteomes" id="UP000695026"/>
    </source>
</evidence>
<feature type="compositionally biased region" description="Basic and acidic residues" evidence="1">
    <location>
        <begin position="129"/>
        <end position="175"/>
    </location>
</feature>
<name>A0A9F5IZ84_PYTBI</name>
<feature type="compositionally biased region" description="Polar residues" evidence="1">
    <location>
        <begin position="60"/>
        <end position="71"/>
    </location>
</feature>
<gene>
    <name evidence="3" type="primary">CCDC187</name>
</gene>
<evidence type="ECO:0000256" key="1">
    <source>
        <dbReference type="SAM" id="MobiDB-lite"/>
    </source>
</evidence>
<keyword evidence="2" id="KW-1185">Reference proteome</keyword>
<dbReference type="GeneID" id="112541871"/>
<feature type="region of interest" description="Disordered" evidence="1">
    <location>
        <begin position="248"/>
        <end position="272"/>
    </location>
</feature>
<dbReference type="GO" id="GO:0005813">
    <property type="term" value="C:centrosome"/>
    <property type="evidence" value="ECO:0007669"/>
    <property type="project" value="InterPro"/>
</dbReference>
<dbReference type="Proteomes" id="UP000695026">
    <property type="component" value="Unplaced"/>
</dbReference>
<dbReference type="CTD" id="399693"/>
<proteinExistence type="predicted"/>
<accession>A0A9F5IZ84</accession>